<dbReference type="PROSITE" id="PS51294">
    <property type="entry name" value="HTH_MYB"/>
    <property type="match status" value="1"/>
</dbReference>
<feature type="domain" description="HTH myb-type" evidence="2">
    <location>
        <begin position="279"/>
        <end position="333"/>
    </location>
</feature>
<dbReference type="OrthoDB" id="2143914at2759"/>
<evidence type="ECO:0000313" key="4">
    <source>
        <dbReference type="Proteomes" id="UP000242525"/>
    </source>
</evidence>
<gene>
    <name evidence="3" type="ORF">BN980_GECA21s01088g</name>
</gene>
<dbReference type="Pfam" id="PF13921">
    <property type="entry name" value="Myb_DNA-bind_6"/>
    <property type="match status" value="1"/>
</dbReference>
<dbReference type="InterPro" id="IPR001005">
    <property type="entry name" value="SANT/Myb"/>
</dbReference>
<name>A0A0J9XIN0_GEOCN</name>
<feature type="compositionally biased region" description="Polar residues" evidence="1">
    <location>
        <begin position="243"/>
        <end position="252"/>
    </location>
</feature>
<dbReference type="Proteomes" id="UP000242525">
    <property type="component" value="Unassembled WGS sequence"/>
</dbReference>
<dbReference type="SUPFAM" id="SSF46689">
    <property type="entry name" value="Homeodomain-like"/>
    <property type="match status" value="2"/>
</dbReference>
<feature type="region of interest" description="Disordered" evidence="1">
    <location>
        <begin position="243"/>
        <end position="282"/>
    </location>
</feature>
<keyword evidence="4" id="KW-1185">Reference proteome</keyword>
<dbReference type="Gene3D" id="1.10.10.60">
    <property type="entry name" value="Homeodomain-like"/>
    <property type="match status" value="1"/>
</dbReference>
<feature type="region of interest" description="Disordered" evidence="1">
    <location>
        <begin position="90"/>
        <end position="115"/>
    </location>
</feature>
<feature type="region of interest" description="Disordered" evidence="1">
    <location>
        <begin position="136"/>
        <end position="200"/>
    </location>
</feature>
<proteinExistence type="predicted"/>
<accession>A0A0J9XIN0</accession>
<organism evidence="3 4">
    <name type="scientific">Geotrichum candidum</name>
    <name type="common">Oospora lactis</name>
    <name type="synonym">Dipodascus geotrichum</name>
    <dbReference type="NCBI Taxonomy" id="1173061"/>
    <lineage>
        <taxon>Eukaryota</taxon>
        <taxon>Fungi</taxon>
        <taxon>Dikarya</taxon>
        <taxon>Ascomycota</taxon>
        <taxon>Saccharomycotina</taxon>
        <taxon>Dipodascomycetes</taxon>
        <taxon>Dipodascales</taxon>
        <taxon>Dipodascaceae</taxon>
        <taxon>Geotrichum</taxon>
    </lineage>
</organism>
<dbReference type="SMART" id="SM00717">
    <property type="entry name" value="SANT"/>
    <property type="match status" value="2"/>
</dbReference>
<evidence type="ECO:0000259" key="2">
    <source>
        <dbReference type="PROSITE" id="PS51294"/>
    </source>
</evidence>
<protein>
    <recommendedName>
        <fullName evidence="2">HTH myb-type domain-containing protein</fullName>
    </recommendedName>
</protein>
<feature type="compositionally biased region" description="Low complexity" evidence="1">
    <location>
        <begin position="261"/>
        <end position="278"/>
    </location>
</feature>
<reference evidence="3" key="1">
    <citation type="submission" date="2014-03" db="EMBL/GenBank/DDBJ databases">
        <authorList>
            <person name="Casaregola S."/>
        </authorList>
    </citation>
    <scope>NUCLEOTIDE SEQUENCE [LARGE SCALE GENOMIC DNA]</scope>
    <source>
        <strain evidence="3">CLIB 918</strain>
    </source>
</reference>
<feature type="compositionally biased region" description="Low complexity" evidence="1">
    <location>
        <begin position="136"/>
        <end position="173"/>
    </location>
</feature>
<feature type="compositionally biased region" description="Polar residues" evidence="1">
    <location>
        <begin position="179"/>
        <end position="195"/>
    </location>
</feature>
<feature type="compositionally biased region" description="Low complexity" evidence="1">
    <location>
        <begin position="104"/>
        <end position="115"/>
    </location>
</feature>
<sequence>MPFLLFIRNLNEIFNLFIFFLTLFFSLKKKPLSPTSPFLSIARVHIYLSRISKPLDYSIIYSVIHTLKPTMISLNSSNYSSSVSSASAGVPEAGSSTNTTIAHSNLSPTSTLSPSALPVTTTQGCGLSGLSQAAASSTSMNTNNPSHSPSISSSNNINAISRHSISSNSSNSHNDSHIGLSNSGNNSGFTHNPNRSSNSSEFLSSNAFNFGSLPPPTQLNIYPKIKFPSPRFDSLSQQIPFHSSLANSSSPATAAGGPVTASSSAPRSMSSSSSASSRKAFKPKAKFTADDDDLLLELKENKKLSWKQIAEHFEGRTAGALQVRYCTKLKGRSLHWSLEDINALHEALEEYEEERWIIVSQKMGSKFTASICRDKFNELSGHGGNNNNYNNTSRKLF</sequence>
<comment type="caution">
    <text evidence="3">The sequence shown here is derived from an EMBL/GenBank/DDBJ whole genome shotgun (WGS) entry which is preliminary data.</text>
</comment>
<dbReference type="EMBL" id="CCBN010000021">
    <property type="protein sequence ID" value="CDO57429.1"/>
    <property type="molecule type" value="Genomic_DNA"/>
</dbReference>
<dbReference type="STRING" id="1173061.A0A0J9XIN0"/>
<evidence type="ECO:0000313" key="3">
    <source>
        <dbReference type="EMBL" id="CDO57429.1"/>
    </source>
</evidence>
<evidence type="ECO:0000256" key="1">
    <source>
        <dbReference type="SAM" id="MobiDB-lite"/>
    </source>
</evidence>
<dbReference type="InterPro" id="IPR017930">
    <property type="entry name" value="Myb_dom"/>
</dbReference>
<dbReference type="AlphaFoldDB" id="A0A0J9XIN0"/>
<dbReference type="InterPro" id="IPR009057">
    <property type="entry name" value="Homeodomain-like_sf"/>
</dbReference>